<accession>A0A8H6RW82</accession>
<sequence>MKTLFRKVLVGPHRCTVDASLLKIAPLVREVDIKPVLIEVQTAYGDQNDPFVHETFNNHLISSWRVAYKSGATARAMAKVFNTLPCGKAFSIHIWNYIDLFPDIGYPGGAEIYALAFESFTRGNIRPSELNILIGSDSDCGPTWQCSDRVWNSLNFDNLRRLCFVGSAAEISSGGLHGPDLPALLSKSAASLHEVVFDVSGLSLFRGPGPFAMPALRRLSIVHTQIKFPEFSDWISQCAVLQELSITYSEVFDFENPVAGATSSSFTMWRPLFTCVRTHPSRMQLNFNPLVVETCLHDNEDDENPIRKEMRFIYVNHNTIEACHEKSFKESDNDKLNKKLEAVINYVSNAGEWTLNEMD</sequence>
<keyword evidence="2" id="KW-1185">Reference proteome</keyword>
<name>A0A8H6RW82_9PEZI</name>
<dbReference type="Proteomes" id="UP000660729">
    <property type="component" value="Unassembled WGS sequence"/>
</dbReference>
<organism evidence="1 2">
    <name type="scientific">Pseudocercospora fuligena</name>
    <dbReference type="NCBI Taxonomy" id="685502"/>
    <lineage>
        <taxon>Eukaryota</taxon>
        <taxon>Fungi</taxon>
        <taxon>Dikarya</taxon>
        <taxon>Ascomycota</taxon>
        <taxon>Pezizomycotina</taxon>
        <taxon>Dothideomycetes</taxon>
        <taxon>Dothideomycetidae</taxon>
        <taxon>Mycosphaerellales</taxon>
        <taxon>Mycosphaerellaceae</taxon>
        <taxon>Pseudocercospora</taxon>
    </lineage>
</organism>
<dbReference type="AlphaFoldDB" id="A0A8H6RW82"/>
<evidence type="ECO:0000313" key="1">
    <source>
        <dbReference type="EMBL" id="KAF7198558.1"/>
    </source>
</evidence>
<evidence type="ECO:0008006" key="3">
    <source>
        <dbReference type="Google" id="ProtNLM"/>
    </source>
</evidence>
<proteinExistence type="predicted"/>
<gene>
    <name evidence="1" type="ORF">HII31_00297</name>
</gene>
<comment type="caution">
    <text evidence="1">The sequence shown here is derived from an EMBL/GenBank/DDBJ whole genome shotgun (WGS) entry which is preliminary data.</text>
</comment>
<reference evidence="1" key="1">
    <citation type="submission" date="2020-04" db="EMBL/GenBank/DDBJ databases">
        <title>Draft genome resource of the tomato pathogen Pseudocercospora fuligena.</title>
        <authorList>
            <person name="Zaccaron A."/>
        </authorList>
    </citation>
    <scope>NUCLEOTIDE SEQUENCE</scope>
    <source>
        <strain evidence="1">PF001</strain>
    </source>
</reference>
<dbReference type="EMBL" id="JABCIY010000001">
    <property type="protein sequence ID" value="KAF7198558.1"/>
    <property type="molecule type" value="Genomic_DNA"/>
</dbReference>
<evidence type="ECO:0000313" key="2">
    <source>
        <dbReference type="Proteomes" id="UP000660729"/>
    </source>
</evidence>
<protein>
    <recommendedName>
        <fullName evidence="3">F-box domain-containing protein</fullName>
    </recommendedName>
</protein>